<evidence type="ECO:0000256" key="4">
    <source>
        <dbReference type="ARBA" id="ARBA00023163"/>
    </source>
</evidence>
<sequence length="128" mass="14354">MAQNIGLSDGEWKLMNLLWEEAPRTIAQLVYALKDDTGWTKGTIFMMLSRMNDKGAVRFETGERSKLYYPVLKKEDATSYETGSFLSKVFGGSIGLMVASMAGQKELTKEDIDELYAILREAEKEAGK</sequence>
<protein>
    <submittedName>
        <fullName evidence="5">Penicillinase repressor</fullName>
    </submittedName>
</protein>
<dbReference type="GO" id="GO:0045892">
    <property type="term" value="P:negative regulation of DNA-templated transcription"/>
    <property type="evidence" value="ECO:0007669"/>
    <property type="project" value="InterPro"/>
</dbReference>
<dbReference type="Gene3D" id="1.10.10.10">
    <property type="entry name" value="Winged helix-like DNA-binding domain superfamily/Winged helix DNA-binding domain"/>
    <property type="match status" value="1"/>
</dbReference>
<keyword evidence="4" id="KW-0804">Transcription</keyword>
<organism evidence="5 6">
    <name type="scientific">Pelotomaculum schinkii</name>
    <dbReference type="NCBI Taxonomy" id="78350"/>
    <lineage>
        <taxon>Bacteria</taxon>
        <taxon>Bacillati</taxon>
        <taxon>Bacillota</taxon>
        <taxon>Clostridia</taxon>
        <taxon>Eubacteriales</taxon>
        <taxon>Desulfotomaculaceae</taxon>
        <taxon>Pelotomaculum</taxon>
    </lineage>
</organism>
<evidence type="ECO:0000313" key="5">
    <source>
        <dbReference type="EMBL" id="TEB05685.1"/>
    </source>
</evidence>
<keyword evidence="6" id="KW-1185">Reference proteome</keyword>
<dbReference type="RefSeq" id="WP_190258441.1">
    <property type="nucleotide sequence ID" value="NZ_QFGA01000002.1"/>
</dbReference>
<keyword evidence="3" id="KW-0238">DNA-binding</keyword>
<dbReference type="Pfam" id="PF03965">
    <property type="entry name" value="Penicillinase_R"/>
    <property type="match status" value="1"/>
</dbReference>
<proteinExistence type="inferred from homology"/>
<dbReference type="GO" id="GO:0003677">
    <property type="term" value="F:DNA binding"/>
    <property type="evidence" value="ECO:0007669"/>
    <property type="project" value="UniProtKB-KW"/>
</dbReference>
<comment type="similarity">
    <text evidence="1">Belongs to the BlaI transcriptional regulatory family.</text>
</comment>
<evidence type="ECO:0000256" key="3">
    <source>
        <dbReference type="ARBA" id="ARBA00023125"/>
    </source>
</evidence>
<evidence type="ECO:0000256" key="2">
    <source>
        <dbReference type="ARBA" id="ARBA00023015"/>
    </source>
</evidence>
<comment type="caution">
    <text evidence="5">The sequence shown here is derived from an EMBL/GenBank/DDBJ whole genome shotgun (WGS) entry which is preliminary data.</text>
</comment>
<dbReference type="InterPro" id="IPR036390">
    <property type="entry name" value="WH_DNA-bd_sf"/>
</dbReference>
<dbReference type="Gene3D" id="1.10.4040.10">
    <property type="entry name" value="Penicillinase repressor domain"/>
    <property type="match status" value="1"/>
</dbReference>
<dbReference type="EMBL" id="QFGA01000002">
    <property type="protein sequence ID" value="TEB05685.1"/>
    <property type="molecule type" value="Genomic_DNA"/>
</dbReference>
<dbReference type="Proteomes" id="UP000298324">
    <property type="component" value="Unassembled WGS sequence"/>
</dbReference>
<dbReference type="AlphaFoldDB" id="A0A4Y7R9Q9"/>
<dbReference type="SUPFAM" id="SSF46785">
    <property type="entry name" value="Winged helix' DNA-binding domain"/>
    <property type="match status" value="1"/>
</dbReference>
<reference evidence="5 6" key="1">
    <citation type="journal article" date="2018" name="Environ. Microbiol.">
        <title>Novel energy conservation strategies and behaviour of Pelotomaculum schinkii driving syntrophic propionate catabolism.</title>
        <authorList>
            <person name="Hidalgo-Ahumada C.A.P."/>
            <person name="Nobu M.K."/>
            <person name="Narihiro T."/>
            <person name="Tamaki H."/>
            <person name="Liu W.T."/>
            <person name="Kamagata Y."/>
            <person name="Stams A.J.M."/>
            <person name="Imachi H."/>
            <person name="Sousa D.Z."/>
        </authorList>
    </citation>
    <scope>NUCLEOTIDE SEQUENCE [LARGE SCALE GENOMIC DNA]</scope>
    <source>
        <strain evidence="5 6">HH</strain>
    </source>
</reference>
<accession>A0A4Y7R9Q9</accession>
<gene>
    <name evidence="5" type="primary">blaI_1</name>
    <name evidence="5" type="ORF">Psch_02726</name>
</gene>
<evidence type="ECO:0000313" key="6">
    <source>
        <dbReference type="Proteomes" id="UP000298324"/>
    </source>
</evidence>
<dbReference type="InterPro" id="IPR036388">
    <property type="entry name" value="WH-like_DNA-bd_sf"/>
</dbReference>
<name>A0A4Y7R9Q9_9FIRM</name>
<keyword evidence="2" id="KW-0805">Transcription regulation</keyword>
<dbReference type="InterPro" id="IPR005650">
    <property type="entry name" value="BlaI_family"/>
</dbReference>
<dbReference type="PIRSF" id="PIRSF019455">
    <property type="entry name" value="CopR_AtkY"/>
    <property type="match status" value="1"/>
</dbReference>
<evidence type="ECO:0000256" key="1">
    <source>
        <dbReference type="ARBA" id="ARBA00011046"/>
    </source>
</evidence>